<evidence type="ECO:0000313" key="2">
    <source>
        <dbReference type="EMBL" id="QNE36097.1"/>
    </source>
</evidence>
<protein>
    <submittedName>
        <fullName evidence="2">NAD-dependent epimerase/dehydratase family protein</fullName>
    </submittedName>
</protein>
<dbReference type="InterPro" id="IPR001509">
    <property type="entry name" value="Epimerase_deHydtase"/>
</dbReference>
<evidence type="ECO:0000259" key="1">
    <source>
        <dbReference type="Pfam" id="PF01370"/>
    </source>
</evidence>
<accession>A0A7G6YC82</accession>
<dbReference type="Proteomes" id="UP000515511">
    <property type="component" value="Chromosome"/>
</dbReference>
<dbReference type="EMBL" id="CP043641">
    <property type="protein sequence ID" value="QNE36097.1"/>
    <property type="molecule type" value="Genomic_DNA"/>
</dbReference>
<dbReference type="GO" id="GO:0004029">
    <property type="term" value="F:aldehyde dehydrogenase (NAD+) activity"/>
    <property type="evidence" value="ECO:0007669"/>
    <property type="project" value="TreeGrafter"/>
</dbReference>
<reference evidence="3" key="1">
    <citation type="submission" date="2019-09" db="EMBL/GenBank/DDBJ databases">
        <title>Antimicrobial potential of Antarctic Bacteria.</title>
        <authorList>
            <person name="Benaud N."/>
            <person name="Edwards R.J."/>
            <person name="Ferrari B.C."/>
        </authorList>
    </citation>
    <scope>NUCLEOTIDE SEQUENCE [LARGE SCALE GENOMIC DNA]</scope>
    <source>
        <strain evidence="3">INR9</strain>
    </source>
</reference>
<dbReference type="GO" id="GO:0005737">
    <property type="term" value="C:cytoplasm"/>
    <property type="evidence" value="ECO:0007669"/>
    <property type="project" value="TreeGrafter"/>
</dbReference>
<dbReference type="AlphaFoldDB" id="A0A7G6YC82"/>
<sequence>MTLDSGAAARTAMIIGGTGQIGSAAARRLAADGWSVLVAHRGRHHGDTGLADQDVTTVRLDRDDTDALLALARGHDLVLDTVAYEPKHADQLAALAGEVGSLVVISTGSVYTGREGGYLDIVTGPDDFPDYPLPLRETDPTVDNAERTYSPLKAAMERRLLAVEGLPVSILRPGAIHGPFSPALREWYFIKRALDGRRRVLLSDDGANRFSTSATVNIAELVALCAAHPGQRVLNAVDEDNVSVAEIARAVYAAMDREVEVVTFPGAPVDDVGGTPWSVAHPLLLSMAAATVELGYRQPAPYREAVADAVDWAVREVRAGELRGEGWEQVFPTLAQRAAADRWFDYEAEDAFPAAR</sequence>
<name>A0A7G6YC82_9MICO</name>
<dbReference type="PANTHER" id="PTHR48079:SF6">
    <property type="entry name" value="NAD(P)-BINDING DOMAIN-CONTAINING PROTEIN-RELATED"/>
    <property type="match status" value="1"/>
</dbReference>
<organism evidence="2 3">
    <name type="scientific">Leifsonia shinshuensis</name>
    <dbReference type="NCBI Taxonomy" id="150026"/>
    <lineage>
        <taxon>Bacteria</taxon>
        <taxon>Bacillati</taxon>
        <taxon>Actinomycetota</taxon>
        <taxon>Actinomycetes</taxon>
        <taxon>Micrococcales</taxon>
        <taxon>Microbacteriaceae</taxon>
        <taxon>Leifsonia</taxon>
    </lineage>
</organism>
<dbReference type="SUPFAM" id="SSF51735">
    <property type="entry name" value="NAD(P)-binding Rossmann-fold domains"/>
    <property type="match status" value="1"/>
</dbReference>
<dbReference type="InterPro" id="IPR051783">
    <property type="entry name" value="NAD(P)-dependent_oxidoreduct"/>
</dbReference>
<dbReference type="RefSeq" id="WP_219732616.1">
    <property type="nucleotide sequence ID" value="NZ_CP043641.1"/>
</dbReference>
<dbReference type="InterPro" id="IPR036291">
    <property type="entry name" value="NAD(P)-bd_dom_sf"/>
</dbReference>
<dbReference type="Pfam" id="PF01370">
    <property type="entry name" value="Epimerase"/>
    <property type="match status" value="1"/>
</dbReference>
<proteinExistence type="predicted"/>
<dbReference type="KEGG" id="lse:F1C12_13870"/>
<feature type="domain" description="NAD-dependent epimerase/dehydratase" evidence="1">
    <location>
        <begin position="13"/>
        <end position="228"/>
    </location>
</feature>
<dbReference type="Gene3D" id="3.40.50.720">
    <property type="entry name" value="NAD(P)-binding Rossmann-like Domain"/>
    <property type="match status" value="1"/>
</dbReference>
<dbReference type="PANTHER" id="PTHR48079">
    <property type="entry name" value="PROTEIN YEEZ"/>
    <property type="match status" value="1"/>
</dbReference>
<gene>
    <name evidence="2" type="ORF">F1C12_13870</name>
</gene>
<evidence type="ECO:0000313" key="3">
    <source>
        <dbReference type="Proteomes" id="UP000515511"/>
    </source>
</evidence>